<reference evidence="18" key="1">
    <citation type="submission" date="2006-10" db="EMBL/GenBank/DDBJ databases">
        <authorList>
            <person name="Amadeo P."/>
            <person name="Zhao Q."/>
            <person name="Wortman J."/>
            <person name="Fraser-Liggett C."/>
            <person name="Carlton J."/>
        </authorList>
    </citation>
    <scope>NUCLEOTIDE SEQUENCE</scope>
    <source>
        <strain evidence="18">G3</strain>
    </source>
</reference>
<keyword evidence="9" id="KW-0067">ATP-binding</keyword>
<dbReference type="KEGG" id="tva:4741800"/>
<evidence type="ECO:0000256" key="4">
    <source>
        <dbReference type="ARBA" id="ARBA00022679"/>
    </source>
</evidence>
<dbReference type="GO" id="GO:0005886">
    <property type="term" value="C:plasma membrane"/>
    <property type="evidence" value="ECO:0007669"/>
    <property type="project" value="UniProtKB-SubCell"/>
</dbReference>
<dbReference type="EMBL" id="DS115510">
    <property type="protein sequence ID" value="EAX84168.1"/>
    <property type="molecule type" value="Genomic_DNA"/>
</dbReference>
<evidence type="ECO:0000256" key="16">
    <source>
        <dbReference type="SAM" id="MobiDB-lite"/>
    </source>
</evidence>
<keyword evidence="11" id="KW-0472">Membrane</keyword>
<dbReference type="GO" id="GO:0005524">
    <property type="term" value="F:ATP binding"/>
    <property type="evidence" value="ECO:0007669"/>
    <property type="project" value="UniProtKB-KW"/>
</dbReference>
<evidence type="ECO:0000256" key="12">
    <source>
        <dbReference type="ARBA" id="ARBA00023137"/>
    </source>
</evidence>
<feature type="domain" description="ALK/LTK-like glycine-rich" evidence="17">
    <location>
        <begin position="38"/>
        <end position="311"/>
    </location>
</feature>
<evidence type="ECO:0000259" key="17">
    <source>
        <dbReference type="Pfam" id="PF12810"/>
    </source>
</evidence>
<keyword evidence="7" id="KW-0547">Nucleotide-binding</keyword>
<keyword evidence="13" id="KW-1015">Disulfide bond</keyword>
<dbReference type="VEuPathDB" id="TrichDB:TVAGG3_0439600"/>
<evidence type="ECO:0000256" key="8">
    <source>
        <dbReference type="ARBA" id="ARBA00022777"/>
    </source>
</evidence>
<feature type="region of interest" description="Disordered" evidence="16">
    <location>
        <begin position="177"/>
        <end position="201"/>
    </location>
</feature>
<reference evidence="18" key="2">
    <citation type="journal article" date="2007" name="Science">
        <title>Draft genome sequence of the sexually transmitted pathogen Trichomonas vaginalis.</title>
        <authorList>
            <person name="Carlton J.M."/>
            <person name="Hirt R.P."/>
            <person name="Silva J.C."/>
            <person name="Delcher A.L."/>
            <person name="Schatz M."/>
            <person name="Zhao Q."/>
            <person name="Wortman J.R."/>
            <person name="Bidwell S.L."/>
            <person name="Alsmark U.C.M."/>
            <person name="Besteiro S."/>
            <person name="Sicheritz-Ponten T."/>
            <person name="Noel C.J."/>
            <person name="Dacks J.B."/>
            <person name="Foster P.G."/>
            <person name="Simillion C."/>
            <person name="Van de Peer Y."/>
            <person name="Miranda-Saavedra D."/>
            <person name="Barton G.J."/>
            <person name="Westrop G.D."/>
            <person name="Mueller S."/>
            <person name="Dessi D."/>
            <person name="Fiori P.L."/>
            <person name="Ren Q."/>
            <person name="Paulsen I."/>
            <person name="Zhang H."/>
            <person name="Bastida-Corcuera F.D."/>
            <person name="Simoes-Barbosa A."/>
            <person name="Brown M.T."/>
            <person name="Hayes R.D."/>
            <person name="Mukherjee M."/>
            <person name="Okumura C.Y."/>
            <person name="Schneider R."/>
            <person name="Smith A.J."/>
            <person name="Vanacova S."/>
            <person name="Villalvazo M."/>
            <person name="Haas B.J."/>
            <person name="Pertea M."/>
            <person name="Feldblyum T.V."/>
            <person name="Utterback T.R."/>
            <person name="Shu C.L."/>
            <person name="Osoegawa K."/>
            <person name="de Jong P.J."/>
            <person name="Hrdy I."/>
            <person name="Horvathova L."/>
            <person name="Zubacova Z."/>
            <person name="Dolezal P."/>
            <person name="Malik S.B."/>
            <person name="Logsdon J.M. Jr."/>
            <person name="Henze K."/>
            <person name="Gupta A."/>
            <person name="Wang C.C."/>
            <person name="Dunne R.L."/>
            <person name="Upcroft J.A."/>
            <person name="Upcroft P."/>
            <person name="White O."/>
            <person name="Salzberg S.L."/>
            <person name="Tang P."/>
            <person name="Chiu C.-H."/>
            <person name="Lee Y.-S."/>
            <person name="Embley T.M."/>
            <person name="Coombs G.H."/>
            <person name="Mottram J.C."/>
            <person name="Tachezy J."/>
            <person name="Fraser-Liggett C.M."/>
            <person name="Johnson P.J."/>
        </authorList>
    </citation>
    <scope>NUCLEOTIDE SEQUENCE [LARGE SCALE GENOMIC DNA]</scope>
    <source>
        <strain evidence="18">G3</strain>
    </source>
</reference>
<keyword evidence="15" id="KW-0325">Glycoprotein</keyword>
<keyword evidence="12" id="KW-0829">Tyrosine-protein kinase</keyword>
<dbReference type="GO" id="GO:0004714">
    <property type="term" value="F:transmembrane receptor protein tyrosine kinase activity"/>
    <property type="evidence" value="ECO:0007669"/>
    <property type="project" value="UniProtKB-EC"/>
</dbReference>
<accession>A2GFA1</accession>
<dbReference type="Pfam" id="PF12810">
    <property type="entry name" value="ALK_LTK_GRD"/>
    <property type="match status" value="1"/>
</dbReference>
<keyword evidence="8" id="KW-0418">Kinase</keyword>
<keyword evidence="6" id="KW-0732">Signal</keyword>
<keyword evidence="4" id="KW-0808">Transferase</keyword>
<evidence type="ECO:0000256" key="13">
    <source>
        <dbReference type="ARBA" id="ARBA00023157"/>
    </source>
</evidence>
<evidence type="ECO:0000256" key="10">
    <source>
        <dbReference type="ARBA" id="ARBA00022989"/>
    </source>
</evidence>
<evidence type="ECO:0000256" key="15">
    <source>
        <dbReference type="ARBA" id="ARBA00023180"/>
    </source>
</evidence>
<keyword evidence="5" id="KW-0812">Transmembrane</keyword>
<sequence>MLSLNLSKPNIGNLNISISKNQYTFEYPCQTSDICTPYTIVLDRGIYKFETWGSSGSGNGIAGLGGYTSGIIHLSNVQTFYLFVGSRTNFNYKTNKGEYYSYGGASSDVRLYVNENIDWFNDLSLRSRIMVSGGGGSAEWPGSIGGNSGGLTGSDGFSDCRYNGVICPEIWAKGANQTNGGTASRPNKFNEGNQQRDKSSFDGIFGRIPIYNDKINIGGMGGNGYYSGATLEYAGGGSGGSSFISGHKGCIALNSSLNEFPNPYNSSIHYSGLYFTQTQMISGNETMPLYSSSNSKGIGNKNEGCIRITILTKDCSCICNSYLHMNSFIYNFIFICIDSE</sequence>
<gene>
    <name evidence="18" type="ORF">TVAG_599450</name>
</gene>
<organism evidence="18 19">
    <name type="scientific">Trichomonas vaginalis (strain ATCC PRA-98 / G3)</name>
    <dbReference type="NCBI Taxonomy" id="412133"/>
    <lineage>
        <taxon>Eukaryota</taxon>
        <taxon>Metamonada</taxon>
        <taxon>Parabasalia</taxon>
        <taxon>Trichomonadida</taxon>
        <taxon>Trichomonadidae</taxon>
        <taxon>Trichomonas</taxon>
    </lineage>
</organism>
<evidence type="ECO:0000256" key="5">
    <source>
        <dbReference type="ARBA" id="ARBA00022692"/>
    </source>
</evidence>
<evidence type="ECO:0000256" key="2">
    <source>
        <dbReference type="ARBA" id="ARBA00011902"/>
    </source>
</evidence>
<evidence type="ECO:0000256" key="1">
    <source>
        <dbReference type="ARBA" id="ARBA00004251"/>
    </source>
</evidence>
<evidence type="ECO:0000256" key="9">
    <source>
        <dbReference type="ARBA" id="ARBA00022840"/>
    </source>
</evidence>
<keyword evidence="3" id="KW-1003">Cell membrane</keyword>
<proteinExistence type="predicted"/>
<dbReference type="InParanoid" id="A2GFA1"/>
<protein>
    <recommendedName>
        <fullName evidence="2">receptor protein-tyrosine kinase</fullName>
        <ecNumber evidence="2">2.7.10.1</ecNumber>
    </recommendedName>
</protein>
<dbReference type="InterPro" id="IPR055163">
    <property type="entry name" value="ALK/LTK-like_GRD"/>
</dbReference>
<evidence type="ECO:0000313" key="19">
    <source>
        <dbReference type="Proteomes" id="UP000001542"/>
    </source>
</evidence>
<keyword evidence="14" id="KW-0675">Receptor</keyword>
<evidence type="ECO:0000256" key="7">
    <source>
        <dbReference type="ARBA" id="ARBA00022741"/>
    </source>
</evidence>
<evidence type="ECO:0000313" key="18">
    <source>
        <dbReference type="EMBL" id="EAX84168.1"/>
    </source>
</evidence>
<keyword evidence="10" id="KW-1133">Transmembrane helix</keyword>
<dbReference type="VEuPathDB" id="TrichDB:TVAG_599450"/>
<dbReference type="EC" id="2.7.10.1" evidence="2"/>
<comment type="subcellular location">
    <subcellularLocation>
        <location evidence="1">Cell membrane</location>
        <topology evidence="1">Single-pass type I membrane protein</topology>
    </subcellularLocation>
</comment>
<evidence type="ECO:0000256" key="3">
    <source>
        <dbReference type="ARBA" id="ARBA00022475"/>
    </source>
</evidence>
<dbReference type="Proteomes" id="UP000001542">
    <property type="component" value="Unassembled WGS sequence"/>
</dbReference>
<keyword evidence="19" id="KW-1185">Reference proteome</keyword>
<evidence type="ECO:0000256" key="11">
    <source>
        <dbReference type="ARBA" id="ARBA00023136"/>
    </source>
</evidence>
<name>A2GFA1_TRIV3</name>
<evidence type="ECO:0000256" key="14">
    <source>
        <dbReference type="ARBA" id="ARBA00023170"/>
    </source>
</evidence>
<evidence type="ECO:0000256" key="6">
    <source>
        <dbReference type="ARBA" id="ARBA00022729"/>
    </source>
</evidence>
<feature type="compositionally biased region" description="Polar residues" evidence="16">
    <location>
        <begin position="177"/>
        <end position="193"/>
    </location>
</feature>
<dbReference type="AlphaFoldDB" id="A2GFA1"/>